<comment type="caution">
    <text evidence="2">The sequence shown here is derived from an EMBL/GenBank/DDBJ whole genome shotgun (WGS) entry which is preliminary data.</text>
</comment>
<feature type="transmembrane region" description="Helical" evidence="1">
    <location>
        <begin position="27"/>
        <end position="56"/>
    </location>
</feature>
<keyword evidence="1" id="KW-0472">Membrane</keyword>
<dbReference type="AlphaFoldDB" id="A0A5D3FA93"/>
<evidence type="ECO:0000313" key="3">
    <source>
        <dbReference type="Proteomes" id="UP000323505"/>
    </source>
</evidence>
<accession>A0A5D3FA93</accession>
<feature type="transmembrane region" description="Helical" evidence="1">
    <location>
        <begin position="108"/>
        <end position="126"/>
    </location>
</feature>
<name>A0A5D3FA93_9ACTN</name>
<evidence type="ECO:0000256" key="1">
    <source>
        <dbReference type="SAM" id="Phobius"/>
    </source>
</evidence>
<dbReference type="EMBL" id="VSRQ01000007">
    <property type="protein sequence ID" value="TYK45123.1"/>
    <property type="molecule type" value="Genomic_DNA"/>
</dbReference>
<reference evidence="2 3" key="1">
    <citation type="submission" date="2019-08" db="EMBL/GenBank/DDBJ databases">
        <title>Actinomadura sp. nov. CYP1-5 isolated from mountain soil.</title>
        <authorList>
            <person name="Songsumanus A."/>
            <person name="Kuncharoen N."/>
            <person name="Kudo T."/>
            <person name="Yuki M."/>
            <person name="Igarashi Y."/>
            <person name="Tanasupawat S."/>
        </authorList>
    </citation>
    <scope>NUCLEOTIDE SEQUENCE [LARGE SCALE GENOMIC DNA]</scope>
    <source>
        <strain evidence="2 3">CYP1-5</strain>
    </source>
</reference>
<dbReference type="Proteomes" id="UP000323505">
    <property type="component" value="Unassembled WGS sequence"/>
</dbReference>
<feature type="transmembrane region" description="Helical" evidence="1">
    <location>
        <begin position="76"/>
        <end position="96"/>
    </location>
</feature>
<sequence>MGWVVLLPTAAVWWVINRKVSPKRPGLATMVSIATMALAWIAGCGLAYTFAGRWIATIVSSWAGGGLARITGEPGIRAGFVIAVTLLAVLIAVVDIAQDRRADGGAQFSAFFMPTLLALVVGGTLGETGGGAVQSVTSQVAMLVSQIGGA</sequence>
<keyword evidence="1" id="KW-1133">Transmembrane helix</keyword>
<evidence type="ECO:0000313" key="2">
    <source>
        <dbReference type="EMBL" id="TYK45123.1"/>
    </source>
</evidence>
<gene>
    <name evidence="2" type="ORF">FXF68_31055</name>
</gene>
<organism evidence="2 3">
    <name type="scientific">Actinomadura decatromicini</name>
    <dbReference type="NCBI Taxonomy" id="2604572"/>
    <lineage>
        <taxon>Bacteria</taxon>
        <taxon>Bacillati</taxon>
        <taxon>Actinomycetota</taxon>
        <taxon>Actinomycetes</taxon>
        <taxon>Streptosporangiales</taxon>
        <taxon>Thermomonosporaceae</taxon>
        <taxon>Actinomadura</taxon>
    </lineage>
</organism>
<dbReference type="RefSeq" id="WP_148765476.1">
    <property type="nucleotide sequence ID" value="NZ_VSRQ01000007.1"/>
</dbReference>
<protein>
    <submittedName>
        <fullName evidence="2">Uncharacterized protein</fullName>
    </submittedName>
</protein>
<proteinExistence type="predicted"/>
<keyword evidence="3" id="KW-1185">Reference proteome</keyword>
<keyword evidence="1" id="KW-0812">Transmembrane</keyword>